<dbReference type="PANTHER" id="PTHR44137">
    <property type="entry name" value="BNAC03G44070D PROTEIN"/>
    <property type="match status" value="1"/>
</dbReference>
<proteinExistence type="predicted"/>
<dbReference type="SMART" id="SM00271">
    <property type="entry name" value="DnaJ"/>
    <property type="match status" value="1"/>
</dbReference>
<feature type="compositionally biased region" description="Basic residues" evidence="1">
    <location>
        <begin position="322"/>
        <end position="331"/>
    </location>
</feature>
<evidence type="ECO:0000259" key="2">
    <source>
        <dbReference type="PROSITE" id="PS50076"/>
    </source>
</evidence>
<dbReference type="Gene3D" id="1.10.287.110">
    <property type="entry name" value="DnaJ domain"/>
    <property type="match status" value="1"/>
</dbReference>
<dbReference type="InterPro" id="IPR001623">
    <property type="entry name" value="DnaJ_domain"/>
</dbReference>
<evidence type="ECO:0000256" key="1">
    <source>
        <dbReference type="SAM" id="MobiDB-lite"/>
    </source>
</evidence>
<feature type="region of interest" description="Disordered" evidence="1">
    <location>
        <begin position="158"/>
        <end position="192"/>
    </location>
</feature>
<dbReference type="PRINTS" id="PR00625">
    <property type="entry name" value="JDOMAIN"/>
</dbReference>
<accession>A0A834ZW37</accession>
<dbReference type="OrthoDB" id="10250354at2759"/>
<dbReference type="CDD" id="cd06257">
    <property type="entry name" value="DnaJ"/>
    <property type="match status" value="1"/>
</dbReference>
<evidence type="ECO:0000313" key="3">
    <source>
        <dbReference type="EMBL" id="KAF8413472.1"/>
    </source>
</evidence>
<protein>
    <recommendedName>
        <fullName evidence="2">J domain-containing protein</fullName>
    </recommendedName>
</protein>
<dbReference type="PROSITE" id="PS50076">
    <property type="entry name" value="DNAJ_2"/>
    <property type="match status" value="1"/>
</dbReference>
<comment type="caution">
    <text evidence="3">The sequence shown here is derived from an EMBL/GenBank/DDBJ whole genome shotgun (WGS) entry which is preliminary data.</text>
</comment>
<feature type="compositionally biased region" description="Polar residues" evidence="1">
    <location>
        <begin position="297"/>
        <end position="314"/>
    </location>
</feature>
<dbReference type="AlphaFoldDB" id="A0A834ZW37"/>
<keyword evidence="4" id="KW-1185">Reference proteome</keyword>
<dbReference type="Pfam" id="PF00226">
    <property type="entry name" value="DnaJ"/>
    <property type="match status" value="1"/>
</dbReference>
<feature type="domain" description="J" evidence="2">
    <location>
        <begin position="97"/>
        <end position="163"/>
    </location>
</feature>
<dbReference type="EMBL" id="JABCRI010000001">
    <property type="protein sequence ID" value="KAF8413472.1"/>
    <property type="molecule type" value="Genomic_DNA"/>
</dbReference>
<sequence length="423" mass="45966">MVLGGGWSSGKIGVMLGEVKQRFTVGVEEWGRSLEEAAQSARNCAEESFKAQDLESAIKYADMAKQLHPQFDGIDQLLVAYHVHAAASKKRFNGETDWYAVLGGVVNASTDKESIKKQFKKMAIMVHPDKNGSVAAEGAFKLISEAWNVLSDPTLRKKYDLRSSPTPPPSSYSKPSSSAPPGASFGSRACPRCSRPCDYEDKKRSSINCPVCDRRFAFRTSSAKPPASSCSAEATGFSTPTPCPCCTSSTLCKHDNAEGLSVSCPNCPFKLFVQSKHAWGFSFTPVLPLPVSDLQSTDIPPELTTTPDTPSTIQHVPPVPRHSSRSHHPPSHLRDYYLPSLPSSSMVSLPSPSSPTTPSSEIRRAKREILEKSPNLNTSPVVPEALKAQALASLYLRCTHTVTKALRATRLNLRPDRTCRGAH</sequence>
<organism evidence="3 4">
    <name type="scientific">Tetracentron sinense</name>
    <name type="common">Spur-leaf</name>
    <dbReference type="NCBI Taxonomy" id="13715"/>
    <lineage>
        <taxon>Eukaryota</taxon>
        <taxon>Viridiplantae</taxon>
        <taxon>Streptophyta</taxon>
        <taxon>Embryophyta</taxon>
        <taxon>Tracheophyta</taxon>
        <taxon>Spermatophyta</taxon>
        <taxon>Magnoliopsida</taxon>
        <taxon>Trochodendrales</taxon>
        <taxon>Trochodendraceae</taxon>
        <taxon>Tetracentron</taxon>
    </lineage>
</organism>
<evidence type="ECO:0000313" key="4">
    <source>
        <dbReference type="Proteomes" id="UP000655225"/>
    </source>
</evidence>
<name>A0A834ZW37_TETSI</name>
<feature type="region of interest" description="Disordered" evidence="1">
    <location>
        <begin position="297"/>
        <end position="335"/>
    </location>
</feature>
<gene>
    <name evidence="3" type="ORF">HHK36_001459</name>
</gene>
<dbReference type="PANTHER" id="PTHR44137:SF57">
    <property type="entry name" value="CHAPERONE DNAJ-DOMAIN PROTEIN"/>
    <property type="match status" value="1"/>
</dbReference>
<dbReference type="Proteomes" id="UP000655225">
    <property type="component" value="Unassembled WGS sequence"/>
</dbReference>
<reference evidence="3 4" key="1">
    <citation type="submission" date="2020-04" db="EMBL/GenBank/DDBJ databases">
        <title>Plant Genome Project.</title>
        <authorList>
            <person name="Zhang R.-G."/>
        </authorList>
    </citation>
    <scope>NUCLEOTIDE SEQUENCE [LARGE SCALE GENOMIC DNA]</scope>
    <source>
        <strain evidence="3">YNK0</strain>
        <tissue evidence="3">Leaf</tissue>
    </source>
</reference>
<dbReference type="InterPro" id="IPR036869">
    <property type="entry name" value="J_dom_sf"/>
</dbReference>
<feature type="compositionally biased region" description="Low complexity" evidence="1">
    <location>
        <begin position="171"/>
        <end position="187"/>
    </location>
</feature>
<dbReference type="PROSITE" id="PS00636">
    <property type="entry name" value="DNAJ_1"/>
    <property type="match status" value="1"/>
</dbReference>
<dbReference type="SUPFAM" id="SSF46565">
    <property type="entry name" value="Chaperone J-domain"/>
    <property type="match status" value="1"/>
</dbReference>
<dbReference type="InterPro" id="IPR018253">
    <property type="entry name" value="DnaJ_domain_CS"/>
</dbReference>